<dbReference type="PANTHER" id="PTHR13789">
    <property type="entry name" value="MONOOXYGENASE"/>
    <property type="match status" value="1"/>
</dbReference>
<dbReference type="InterPro" id="IPR002938">
    <property type="entry name" value="FAD-bd"/>
</dbReference>
<comment type="caution">
    <text evidence="4">The sequence shown here is derived from an EMBL/GenBank/DDBJ whole genome shotgun (WGS) entry which is preliminary data.</text>
</comment>
<dbReference type="Proteomes" id="UP001500618">
    <property type="component" value="Unassembled WGS sequence"/>
</dbReference>
<dbReference type="Pfam" id="PF01494">
    <property type="entry name" value="FAD_binding_3"/>
    <property type="match status" value="1"/>
</dbReference>
<feature type="domain" description="FAD-binding" evidence="3">
    <location>
        <begin position="6"/>
        <end position="326"/>
    </location>
</feature>
<dbReference type="SUPFAM" id="SSF51905">
    <property type="entry name" value="FAD/NAD(P)-binding domain"/>
    <property type="match status" value="1"/>
</dbReference>
<evidence type="ECO:0000256" key="1">
    <source>
        <dbReference type="ARBA" id="ARBA00023002"/>
    </source>
</evidence>
<dbReference type="PANTHER" id="PTHR13789:SF309">
    <property type="entry name" value="PUTATIVE (AFU_ORTHOLOGUE AFUA_6G14510)-RELATED"/>
    <property type="match status" value="1"/>
</dbReference>
<dbReference type="InterPro" id="IPR036188">
    <property type="entry name" value="FAD/NAD-bd_sf"/>
</dbReference>
<evidence type="ECO:0000313" key="5">
    <source>
        <dbReference type="Proteomes" id="UP001500618"/>
    </source>
</evidence>
<name>A0ABN2HLH1_9ACTN</name>
<proteinExistence type="predicted"/>
<evidence type="ECO:0000256" key="2">
    <source>
        <dbReference type="ARBA" id="ARBA00023033"/>
    </source>
</evidence>
<evidence type="ECO:0000259" key="3">
    <source>
        <dbReference type="Pfam" id="PF01494"/>
    </source>
</evidence>
<gene>
    <name evidence="4" type="ORF">GCM10009765_43170</name>
</gene>
<dbReference type="GO" id="GO:0004497">
    <property type="term" value="F:monooxygenase activity"/>
    <property type="evidence" value="ECO:0007669"/>
    <property type="project" value="UniProtKB-KW"/>
</dbReference>
<protein>
    <submittedName>
        <fullName evidence="4">FAD-dependent monooxygenase</fullName>
    </submittedName>
</protein>
<dbReference type="EMBL" id="BAAANY010000016">
    <property type="protein sequence ID" value="GAA1689115.1"/>
    <property type="molecule type" value="Genomic_DNA"/>
</dbReference>
<accession>A0ABN2HLH1</accession>
<sequence length="349" mass="37592">MTGKRILIIGAGIAGLALATGLRRRGVEAVVVEEAAELTAVGLAITLSARHYAALKLLGFDDAPTWPHHRTERSYLIDADGGHIRCRTGVLNSVFSRTGLQQAMLAPVRDLVRTGVKPVEVDDRGDDVLVRFDNGDEQVFDAVIGADGIDSWTRTEVLGGPRPTYTGVAITRFRIPNSEKIDYTGIRTGPGALLGFNTRPDGDLHIMVFLPGEPDNRRELTAPQIADLFPDAIGPWQTVREGLTSEVEGIYVNVNQVETDEWVRNRVALIGDAAHAMSPTLGQGAGVGIEDAALLADLLTMPHLPVPLAFSSYERARQPVAREAQANAKRMALALTSADPETRRTSLPA</sequence>
<evidence type="ECO:0000313" key="4">
    <source>
        <dbReference type="EMBL" id="GAA1689115.1"/>
    </source>
</evidence>
<dbReference type="PRINTS" id="PR00420">
    <property type="entry name" value="RNGMNOXGNASE"/>
</dbReference>
<reference evidence="4 5" key="1">
    <citation type="journal article" date="2019" name="Int. J. Syst. Evol. Microbiol.">
        <title>The Global Catalogue of Microorganisms (GCM) 10K type strain sequencing project: providing services to taxonomists for standard genome sequencing and annotation.</title>
        <authorList>
            <consortium name="The Broad Institute Genomics Platform"/>
            <consortium name="The Broad Institute Genome Sequencing Center for Infectious Disease"/>
            <person name="Wu L."/>
            <person name="Ma J."/>
        </authorList>
    </citation>
    <scope>NUCLEOTIDE SEQUENCE [LARGE SCALE GENOMIC DNA]</scope>
    <source>
        <strain evidence="4 5">JCM 14718</strain>
    </source>
</reference>
<keyword evidence="5" id="KW-1185">Reference proteome</keyword>
<keyword evidence="1" id="KW-0560">Oxidoreductase</keyword>
<dbReference type="InterPro" id="IPR050493">
    <property type="entry name" value="FAD-dep_Monooxygenase_BioMet"/>
</dbReference>
<dbReference type="Gene3D" id="3.50.50.60">
    <property type="entry name" value="FAD/NAD(P)-binding domain"/>
    <property type="match status" value="1"/>
</dbReference>
<dbReference type="RefSeq" id="WP_344312128.1">
    <property type="nucleotide sequence ID" value="NZ_BAAANY010000016.1"/>
</dbReference>
<keyword evidence="2 4" id="KW-0503">Monooxygenase</keyword>
<organism evidence="4 5">
    <name type="scientific">Fodinicola feengrottensis</name>
    <dbReference type="NCBI Taxonomy" id="435914"/>
    <lineage>
        <taxon>Bacteria</taxon>
        <taxon>Bacillati</taxon>
        <taxon>Actinomycetota</taxon>
        <taxon>Actinomycetes</taxon>
        <taxon>Mycobacteriales</taxon>
        <taxon>Fodinicola</taxon>
    </lineage>
</organism>